<evidence type="ECO:0000256" key="6">
    <source>
        <dbReference type="ARBA" id="ARBA00022989"/>
    </source>
</evidence>
<feature type="transmembrane region" description="Helical" evidence="8">
    <location>
        <begin position="179"/>
        <end position="202"/>
    </location>
</feature>
<comment type="similarity">
    <text evidence="2">Belongs to the EamA transporter family.</text>
</comment>
<feature type="transmembrane region" description="Helical" evidence="8">
    <location>
        <begin position="9"/>
        <end position="26"/>
    </location>
</feature>
<feature type="domain" description="EamA" evidence="9">
    <location>
        <begin position="8"/>
        <end position="147"/>
    </location>
</feature>
<feature type="transmembrane region" description="Helical" evidence="8">
    <location>
        <begin position="214"/>
        <end position="234"/>
    </location>
</feature>
<dbReference type="PANTHER" id="PTHR22911:SF137">
    <property type="entry name" value="SOLUTE CARRIER FAMILY 35 MEMBER G2-RELATED"/>
    <property type="match status" value="1"/>
</dbReference>
<keyword evidence="6 8" id="KW-1133">Transmembrane helix</keyword>
<feature type="transmembrane region" description="Helical" evidence="8">
    <location>
        <begin position="240"/>
        <end position="264"/>
    </location>
</feature>
<proteinExistence type="inferred from homology"/>
<comment type="subcellular location">
    <subcellularLocation>
        <location evidence="1">Cell membrane</location>
        <topology evidence="1">Multi-pass membrane protein</topology>
    </subcellularLocation>
</comment>
<dbReference type="InterPro" id="IPR037185">
    <property type="entry name" value="EmrE-like"/>
</dbReference>
<dbReference type="EMBL" id="CP022983">
    <property type="protein sequence ID" value="ASV68706.1"/>
    <property type="molecule type" value="Genomic_DNA"/>
</dbReference>
<dbReference type="GO" id="GO:0005886">
    <property type="term" value="C:plasma membrane"/>
    <property type="evidence" value="ECO:0007669"/>
    <property type="project" value="UniProtKB-SubCell"/>
</dbReference>
<feature type="transmembrane region" description="Helical" evidence="8">
    <location>
        <begin position="76"/>
        <end position="95"/>
    </location>
</feature>
<dbReference type="SUPFAM" id="SSF103481">
    <property type="entry name" value="Multidrug resistance efflux transporter EmrE"/>
    <property type="match status" value="2"/>
</dbReference>
<evidence type="ECO:0000259" key="9">
    <source>
        <dbReference type="Pfam" id="PF00892"/>
    </source>
</evidence>
<dbReference type="KEGG" id="bko:CKF48_16290"/>
<dbReference type="InterPro" id="IPR004626">
    <property type="entry name" value="RarD"/>
</dbReference>
<dbReference type="Proteomes" id="UP000215137">
    <property type="component" value="Chromosome"/>
</dbReference>
<organism evidence="10 11">
    <name type="scientific">Cytobacillus kochii</name>
    <dbReference type="NCBI Taxonomy" id="859143"/>
    <lineage>
        <taxon>Bacteria</taxon>
        <taxon>Bacillati</taxon>
        <taxon>Bacillota</taxon>
        <taxon>Bacilli</taxon>
        <taxon>Bacillales</taxon>
        <taxon>Bacillaceae</taxon>
        <taxon>Cytobacillus</taxon>
    </lineage>
</organism>
<protein>
    <submittedName>
        <fullName evidence="10">Protein RarD</fullName>
    </submittedName>
</protein>
<evidence type="ECO:0000256" key="8">
    <source>
        <dbReference type="SAM" id="Phobius"/>
    </source>
</evidence>
<keyword evidence="11" id="KW-1185">Reference proteome</keyword>
<dbReference type="InterPro" id="IPR000620">
    <property type="entry name" value="EamA_dom"/>
</dbReference>
<evidence type="ECO:0000256" key="7">
    <source>
        <dbReference type="ARBA" id="ARBA00023136"/>
    </source>
</evidence>
<keyword evidence="4" id="KW-1003">Cell membrane</keyword>
<sequence length="309" mass="34494">MAQDVKQGVIYAGLSYVLWGILPIYWKLIGGVSALETLANRVIWSFVFMLILLLLLGKLRAFMIVVKGLWQTKKQLYGLIIASLLVSANWFIFIWAVNNGQIIETSMGYYINPLISVLLGMVVFKERLSVSQYVSFALAAIGVIILTVSYGSFPWISFLLALTFALYGLAKKMVKVDAAIGLTLETMVITPIALLYMGSLFVQQRQMLFNENVGLDLLLIGAGVATAVPLLLFANGVQRIPLSMVGFLQYIAPTIMLILGVFVYGEYFSKAHFLSFLFIWISLTIYSLSRTKWVLLWESKIARGKQIGM</sequence>
<gene>
    <name evidence="10" type="primary">rarD</name>
    <name evidence="10" type="ORF">CKF48_16290</name>
</gene>
<dbReference type="Pfam" id="PF00892">
    <property type="entry name" value="EamA"/>
    <property type="match status" value="2"/>
</dbReference>
<keyword evidence="7 8" id="KW-0472">Membrane</keyword>
<dbReference type="RefSeq" id="WP_095372275.1">
    <property type="nucleotide sequence ID" value="NZ_CP022983.1"/>
</dbReference>
<evidence type="ECO:0000256" key="4">
    <source>
        <dbReference type="ARBA" id="ARBA00022475"/>
    </source>
</evidence>
<evidence type="ECO:0000256" key="2">
    <source>
        <dbReference type="ARBA" id="ARBA00007362"/>
    </source>
</evidence>
<feature type="domain" description="EamA" evidence="9">
    <location>
        <begin position="158"/>
        <end position="286"/>
    </location>
</feature>
<dbReference type="NCBIfam" id="TIGR00688">
    <property type="entry name" value="rarD"/>
    <property type="match status" value="1"/>
</dbReference>
<dbReference type="AlphaFoldDB" id="A0A248TKH1"/>
<dbReference type="OrthoDB" id="369870at2"/>
<feature type="transmembrane region" description="Helical" evidence="8">
    <location>
        <begin position="271"/>
        <end position="289"/>
    </location>
</feature>
<keyword evidence="5 8" id="KW-0812">Transmembrane</keyword>
<feature type="transmembrane region" description="Helical" evidence="8">
    <location>
        <begin position="38"/>
        <end position="56"/>
    </location>
</feature>
<feature type="transmembrane region" description="Helical" evidence="8">
    <location>
        <begin position="136"/>
        <end position="167"/>
    </location>
</feature>
<reference evidence="10 11" key="1">
    <citation type="submission" date="2017-08" db="EMBL/GenBank/DDBJ databases">
        <title>Complete Genome Sequence of Bacillus kochii Oregon-R-modENCODE STRAIN BDGP4, isolated from Drosophila melanogaster gut.</title>
        <authorList>
            <person name="Wan K.H."/>
            <person name="Yu C."/>
            <person name="Park S."/>
            <person name="Hammonds A.S."/>
            <person name="Booth B.W."/>
            <person name="Celniker S.E."/>
        </authorList>
    </citation>
    <scope>NUCLEOTIDE SEQUENCE [LARGE SCALE GENOMIC DNA]</scope>
    <source>
        <strain evidence="10 11">BDGP4</strain>
    </source>
</reference>
<evidence type="ECO:0000313" key="11">
    <source>
        <dbReference type="Proteomes" id="UP000215137"/>
    </source>
</evidence>
<name>A0A248TKH1_9BACI</name>
<keyword evidence="3" id="KW-0813">Transport</keyword>
<evidence type="ECO:0000313" key="10">
    <source>
        <dbReference type="EMBL" id="ASV68706.1"/>
    </source>
</evidence>
<dbReference type="PANTHER" id="PTHR22911">
    <property type="entry name" value="ACYL-MALONYL CONDENSING ENZYME-RELATED"/>
    <property type="match status" value="1"/>
</dbReference>
<accession>A0A248TKH1</accession>
<evidence type="ECO:0000256" key="1">
    <source>
        <dbReference type="ARBA" id="ARBA00004651"/>
    </source>
</evidence>
<evidence type="ECO:0000256" key="3">
    <source>
        <dbReference type="ARBA" id="ARBA00022448"/>
    </source>
</evidence>
<feature type="transmembrane region" description="Helical" evidence="8">
    <location>
        <begin position="107"/>
        <end position="124"/>
    </location>
</feature>
<evidence type="ECO:0000256" key="5">
    <source>
        <dbReference type="ARBA" id="ARBA00022692"/>
    </source>
</evidence>